<dbReference type="Gene3D" id="2.40.440.10">
    <property type="entry name" value="L,D-transpeptidase catalytic domain-like"/>
    <property type="match status" value="1"/>
</dbReference>
<dbReference type="InterPro" id="IPR038063">
    <property type="entry name" value="Transpep_catalytic_dom"/>
</dbReference>
<feature type="active site" description="Proton donor/acceptor" evidence="7">
    <location>
        <position position="499"/>
    </location>
</feature>
<feature type="domain" description="L,D-TPase catalytic" evidence="8">
    <location>
        <begin position="385"/>
        <end position="545"/>
    </location>
</feature>
<dbReference type="InterPro" id="IPR045380">
    <property type="entry name" value="LD_TPept_scaffold_dom"/>
</dbReference>
<dbReference type="CDD" id="cd16913">
    <property type="entry name" value="YkuD_like"/>
    <property type="match status" value="1"/>
</dbReference>
<evidence type="ECO:0000313" key="9">
    <source>
        <dbReference type="EMBL" id="GGH30136.1"/>
    </source>
</evidence>
<dbReference type="AlphaFoldDB" id="A0A917MJD0"/>
<keyword evidence="6 7" id="KW-0961">Cell wall biogenesis/degradation</keyword>
<name>A0A917MJD0_9HYPH</name>
<keyword evidence="4 7" id="KW-0133">Cell shape</keyword>
<gene>
    <name evidence="9" type="ORF">GCM10007036_40550</name>
</gene>
<organism evidence="9 10">
    <name type="scientific">Alsobacter metallidurans</name>
    <dbReference type="NCBI Taxonomy" id="340221"/>
    <lineage>
        <taxon>Bacteria</taxon>
        <taxon>Pseudomonadati</taxon>
        <taxon>Pseudomonadota</taxon>
        <taxon>Alphaproteobacteria</taxon>
        <taxon>Hyphomicrobiales</taxon>
        <taxon>Alsobacteraceae</taxon>
        <taxon>Alsobacter</taxon>
    </lineage>
</organism>
<keyword evidence="10" id="KW-1185">Reference proteome</keyword>
<dbReference type="SUPFAM" id="SSF47090">
    <property type="entry name" value="PGBD-like"/>
    <property type="match status" value="1"/>
</dbReference>
<evidence type="ECO:0000256" key="3">
    <source>
        <dbReference type="ARBA" id="ARBA00022679"/>
    </source>
</evidence>
<dbReference type="RefSeq" id="WP_244643945.1">
    <property type="nucleotide sequence ID" value="NZ_BMES01000002.1"/>
</dbReference>
<dbReference type="GO" id="GO:0071555">
    <property type="term" value="P:cell wall organization"/>
    <property type="evidence" value="ECO:0007669"/>
    <property type="project" value="UniProtKB-UniRule"/>
</dbReference>
<sequence length="614" mass="66457">MGLALAWPASAQNDAATPAVADHGVSVPLPDEPSVLAVDADAAAEKRAAIVEVPLPEEPTQLIVEHAAPHAPAAVAAAPSSPSIDIPPPDLPAVTVVIDPPSATVAALEPAILRDALKAYVDGGGKPSTPVARLGKKEREQIAAFYAARNDEPLWILAGPPGPAAKRLQAQIATAEDDGLDLAAYPTPRLDAVAGEDAASAEIALSVAAVAYARDARGARIEPSRLSNLITPDIDLPAPAEILASVAGAEDAGQALAAFQPPHPGYLALKAKLHELRESTGAVRQERDEFEGPPLRFGSFDERVPLIRARLSLASKSDTAYDDDLIAAVKSFQRERRVRATGIFDQRTADLLSGRIRSNPGAIGLGDIIANMERWRWLPQDLGARHIEVNLPEYTLRLYEDGKVVHRTRVVVGKTTSPTPIFSHMMDHVIVNPSWYLPPSILKNEFLPKMAADPLYAQRLGYEVIRRGDRISVRQPPGERNALGFIKFMFPNQHAVYLHDTPSRALFGNEKRAFSHGCVRVENPFRLADFVLGDQGFDEKRLRAMIGKGERTIRFKQALPIHLTYFTVGVDDAGRLVRREDLYGYDGRVKTALGVGPDGRRFAHATSLPQARQP</sequence>
<dbReference type="Pfam" id="PF03734">
    <property type="entry name" value="YkuD"/>
    <property type="match status" value="1"/>
</dbReference>
<reference evidence="9" key="1">
    <citation type="journal article" date="2014" name="Int. J. Syst. Evol. Microbiol.">
        <title>Complete genome sequence of Corynebacterium casei LMG S-19264T (=DSM 44701T), isolated from a smear-ripened cheese.</title>
        <authorList>
            <consortium name="US DOE Joint Genome Institute (JGI-PGF)"/>
            <person name="Walter F."/>
            <person name="Albersmeier A."/>
            <person name="Kalinowski J."/>
            <person name="Ruckert C."/>
        </authorList>
    </citation>
    <scope>NUCLEOTIDE SEQUENCE</scope>
    <source>
        <strain evidence="9">CGMCC 1.12214</strain>
    </source>
</reference>
<dbReference type="Gene3D" id="1.10.101.10">
    <property type="entry name" value="PGBD-like superfamily/PGBD"/>
    <property type="match status" value="1"/>
</dbReference>
<dbReference type="GO" id="GO:0009252">
    <property type="term" value="P:peptidoglycan biosynthetic process"/>
    <property type="evidence" value="ECO:0007669"/>
    <property type="project" value="UniProtKB-KW"/>
</dbReference>
<dbReference type="GO" id="GO:0016740">
    <property type="term" value="F:transferase activity"/>
    <property type="evidence" value="ECO:0007669"/>
    <property type="project" value="UniProtKB-KW"/>
</dbReference>
<dbReference type="Proteomes" id="UP000603912">
    <property type="component" value="Unassembled WGS sequence"/>
</dbReference>
<evidence type="ECO:0000259" key="8">
    <source>
        <dbReference type="PROSITE" id="PS52029"/>
    </source>
</evidence>
<comment type="pathway">
    <text evidence="1 7">Cell wall biogenesis; peptidoglycan biosynthesis.</text>
</comment>
<keyword evidence="3" id="KW-0808">Transferase</keyword>
<dbReference type="EMBL" id="BMES01000002">
    <property type="protein sequence ID" value="GGH30136.1"/>
    <property type="molecule type" value="Genomic_DNA"/>
</dbReference>
<dbReference type="InterPro" id="IPR005490">
    <property type="entry name" value="LD_TPept_cat_dom"/>
</dbReference>
<dbReference type="PANTHER" id="PTHR41533">
    <property type="entry name" value="L,D-TRANSPEPTIDASE HI_1667-RELATED"/>
    <property type="match status" value="1"/>
</dbReference>
<dbReference type="PANTHER" id="PTHR41533:SF2">
    <property type="entry name" value="BLR7131 PROTEIN"/>
    <property type="match status" value="1"/>
</dbReference>
<accession>A0A917MJD0</accession>
<dbReference type="GO" id="GO:0004180">
    <property type="term" value="F:carboxypeptidase activity"/>
    <property type="evidence" value="ECO:0007669"/>
    <property type="project" value="UniProtKB-ARBA"/>
</dbReference>
<dbReference type="InterPro" id="IPR052905">
    <property type="entry name" value="LD-transpeptidase_YkuD-like"/>
</dbReference>
<evidence type="ECO:0000256" key="2">
    <source>
        <dbReference type="ARBA" id="ARBA00005992"/>
    </source>
</evidence>
<dbReference type="SUPFAM" id="SSF141523">
    <property type="entry name" value="L,D-transpeptidase catalytic domain-like"/>
    <property type="match status" value="1"/>
</dbReference>
<comment type="caution">
    <text evidence="9">The sequence shown here is derived from an EMBL/GenBank/DDBJ whole genome shotgun (WGS) entry which is preliminary data.</text>
</comment>
<reference evidence="9" key="2">
    <citation type="submission" date="2020-09" db="EMBL/GenBank/DDBJ databases">
        <authorList>
            <person name="Sun Q."/>
            <person name="Zhou Y."/>
        </authorList>
    </citation>
    <scope>NUCLEOTIDE SEQUENCE</scope>
    <source>
        <strain evidence="9">CGMCC 1.12214</strain>
    </source>
</reference>
<evidence type="ECO:0000256" key="1">
    <source>
        <dbReference type="ARBA" id="ARBA00004752"/>
    </source>
</evidence>
<dbReference type="InterPro" id="IPR036366">
    <property type="entry name" value="PGBDSf"/>
</dbReference>
<feature type="active site" description="Nucleophile" evidence="7">
    <location>
        <position position="518"/>
    </location>
</feature>
<evidence type="ECO:0000256" key="7">
    <source>
        <dbReference type="PROSITE-ProRule" id="PRU01373"/>
    </source>
</evidence>
<proteinExistence type="inferred from homology"/>
<dbReference type="PROSITE" id="PS52029">
    <property type="entry name" value="LD_TPASE"/>
    <property type="match status" value="1"/>
</dbReference>
<evidence type="ECO:0000256" key="4">
    <source>
        <dbReference type="ARBA" id="ARBA00022960"/>
    </source>
</evidence>
<dbReference type="InterPro" id="IPR036365">
    <property type="entry name" value="PGBD-like_sf"/>
</dbReference>
<evidence type="ECO:0000256" key="5">
    <source>
        <dbReference type="ARBA" id="ARBA00022984"/>
    </source>
</evidence>
<protein>
    <submittedName>
        <fullName evidence="9">Peptidoglycan-binding protein</fullName>
    </submittedName>
</protein>
<evidence type="ECO:0000313" key="10">
    <source>
        <dbReference type="Proteomes" id="UP000603912"/>
    </source>
</evidence>
<dbReference type="Pfam" id="PF01471">
    <property type="entry name" value="PG_binding_1"/>
    <property type="match status" value="1"/>
</dbReference>
<dbReference type="Pfam" id="PF20142">
    <property type="entry name" value="Scaffold"/>
    <property type="match status" value="1"/>
</dbReference>
<dbReference type="GO" id="GO:0008360">
    <property type="term" value="P:regulation of cell shape"/>
    <property type="evidence" value="ECO:0007669"/>
    <property type="project" value="UniProtKB-UniRule"/>
</dbReference>
<comment type="similarity">
    <text evidence="2">Belongs to the YkuD family.</text>
</comment>
<dbReference type="InterPro" id="IPR002477">
    <property type="entry name" value="Peptidoglycan-bd-like"/>
</dbReference>
<keyword evidence="5 7" id="KW-0573">Peptidoglycan synthesis</keyword>
<evidence type="ECO:0000256" key="6">
    <source>
        <dbReference type="ARBA" id="ARBA00023316"/>
    </source>
</evidence>